<reference evidence="1 2" key="1">
    <citation type="submission" date="2019-08" db="EMBL/GenBank/DDBJ databases">
        <authorList>
            <person name="Peeters C."/>
        </authorList>
    </citation>
    <scope>NUCLEOTIDE SEQUENCE [LARGE SCALE GENOMIC DNA]</scope>
    <source>
        <strain evidence="1 2">LMG 31112</strain>
    </source>
</reference>
<organism evidence="1 2">
    <name type="scientific">Pandoraea horticolens</name>
    <dbReference type="NCBI Taxonomy" id="2508298"/>
    <lineage>
        <taxon>Bacteria</taxon>
        <taxon>Pseudomonadati</taxon>
        <taxon>Pseudomonadota</taxon>
        <taxon>Betaproteobacteria</taxon>
        <taxon>Burkholderiales</taxon>
        <taxon>Burkholderiaceae</taxon>
        <taxon>Pandoraea</taxon>
    </lineage>
</organism>
<sequence length="128" mass="14296">MLCPELQGQLQSISPLDSKRIDVAVFGFSRRARRNHADRFQQSGKAINAKVRLYSRIGRALLEAEQSGGDPFAAIESIIPWDAFSDSINEAEALARPEDFDFLALVGDGFTQLRRYTPTLLDTLLRAK</sequence>
<name>A0A5E4VFH5_9BURK</name>
<dbReference type="AlphaFoldDB" id="A0A5E4VFH5"/>
<dbReference type="EMBL" id="CABPSM010000006">
    <property type="protein sequence ID" value="VVE10856.1"/>
    <property type="molecule type" value="Genomic_DNA"/>
</dbReference>
<proteinExistence type="predicted"/>
<evidence type="ECO:0000313" key="1">
    <source>
        <dbReference type="EMBL" id="VVE10856.1"/>
    </source>
</evidence>
<protein>
    <submittedName>
        <fullName evidence="1">Uncharacterized protein</fullName>
    </submittedName>
</protein>
<accession>A0A5E4VFH5</accession>
<dbReference type="Proteomes" id="UP000343317">
    <property type="component" value="Unassembled WGS sequence"/>
</dbReference>
<evidence type="ECO:0000313" key="2">
    <source>
        <dbReference type="Proteomes" id="UP000343317"/>
    </source>
</evidence>
<keyword evidence="2" id="KW-1185">Reference proteome</keyword>
<gene>
    <name evidence="1" type="ORF">PHO31112_02619</name>
</gene>